<dbReference type="SUPFAM" id="SSF53335">
    <property type="entry name" value="S-adenosyl-L-methionine-dependent methyltransferases"/>
    <property type="match status" value="1"/>
</dbReference>
<dbReference type="AlphaFoldDB" id="E4T577"/>
<dbReference type="Proteomes" id="UP000008718">
    <property type="component" value="Chromosome"/>
</dbReference>
<dbReference type="InterPro" id="IPR013217">
    <property type="entry name" value="Methyltransf_12"/>
</dbReference>
<evidence type="ECO:0000313" key="4">
    <source>
        <dbReference type="Proteomes" id="UP000008718"/>
    </source>
</evidence>
<dbReference type="PANTHER" id="PTHR43861">
    <property type="entry name" value="TRANS-ACONITATE 2-METHYLTRANSFERASE-RELATED"/>
    <property type="match status" value="1"/>
</dbReference>
<evidence type="ECO:0000256" key="1">
    <source>
        <dbReference type="ARBA" id="ARBA00022679"/>
    </source>
</evidence>
<dbReference type="InterPro" id="IPR029063">
    <property type="entry name" value="SAM-dependent_MTases_sf"/>
</dbReference>
<reference key="1">
    <citation type="submission" date="2010-11" db="EMBL/GenBank/DDBJ databases">
        <title>The complete genome of Paludibacter propionicigenes DSM 17365.</title>
        <authorList>
            <consortium name="US DOE Joint Genome Institute (JGI-PGF)"/>
            <person name="Lucas S."/>
            <person name="Copeland A."/>
            <person name="Lapidus A."/>
            <person name="Bruce D."/>
            <person name="Goodwin L."/>
            <person name="Pitluck S."/>
            <person name="Kyrpides N."/>
            <person name="Mavromatis K."/>
            <person name="Ivanova N."/>
            <person name="Munk A.C."/>
            <person name="Brettin T."/>
            <person name="Detter J.C."/>
            <person name="Han C."/>
            <person name="Tapia R."/>
            <person name="Land M."/>
            <person name="Hauser L."/>
            <person name="Markowitz V."/>
            <person name="Cheng J.-F."/>
            <person name="Hugenholtz P."/>
            <person name="Woyke T."/>
            <person name="Wu D."/>
            <person name="Gronow S."/>
            <person name="Wellnitz S."/>
            <person name="Brambilla E."/>
            <person name="Klenk H.-P."/>
            <person name="Eisen J.A."/>
        </authorList>
    </citation>
    <scope>NUCLEOTIDE SEQUENCE</scope>
    <source>
        <strain>WB4</strain>
    </source>
</reference>
<feature type="domain" description="Methyltransferase type 12" evidence="2">
    <location>
        <begin position="41"/>
        <end position="131"/>
    </location>
</feature>
<gene>
    <name evidence="3" type="ordered locus">Palpr_1732</name>
</gene>
<keyword evidence="1 3" id="KW-0808">Transferase</keyword>
<dbReference type="CDD" id="cd02440">
    <property type="entry name" value="AdoMet_MTases"/>
    <property type="match status" value="1"/>
</dbReference>
<keyword evidence="4" id="KW-1185">Reference proteome</keyword>
<sequence length="201" mass="22730">MIDNFAARAAEWDSPEKIAMTRIFVRELLQNVKLQKSWKGLEIGAGTGLVGLQLLDGINALVFEDTSQSMLEVLKAKLNGDELVEIVHGEIFEYQKQDIDLVFSCMAFHHIPDIDKALLHLSKIMKPNAVIIVGDIRTEDGSFHRFEPIPHCGFDTAHLSSQFEQAGFDVVSTHTYNVLSRERIKGKISDYEQFMLIAKKR</sequence>
<dbReference type="HOGENOM" id="CLU_037990_1_2_10"/>
<dbReference type="OrthoDB" id="9791837at2"/>
<dbReference type="STRING" id="694427.Palpr_1732"/>
<organism evidence="3 4">
    <name type="scientific">Paludibacter propionicigenes (strain DSM 17365 / JCM 13257 / WB4)</name>
    <dbReference type="NCBI Taxonomy" id="694427"/>
    <lineage>
        <taxon>Bacteria</taxon>
        <taxon>Pseudomonadati</taxon>
        <taxon>Bacteroidota</taxon>
        <taxon>Bacteroidia</taxon>
        <taxon>Bacteroidales</taxon>
        <taxon>Paludibacteraceae</taxon>
        <taxon>Paludibacter</taxon>
    </lineage>
</organism>
<dbReference type="RefSeq" id="WP_013445240.1">
    <property type="nucleotide sequence ID" value="NC_014734.1"/>
</dbReference>
<evidence type="ECO:0000313" key="3">
    <source>
        <dbReference type="EMBL" id="ADQ79871.1"/>
    </source>
</evidence>
<dbReference type="KEGG" id="ppn:Palpr_1732"/>
<proteinExistence type="predicted"/>
<dbReference type="Gene3D" id="3.40.50.150">
    <property type="entry name" value="Vaccinia Virus protein VP39"/>
    <property type="match status" value="1"/>
</dbReference>
<protein>
    <submittedName>
        <fullName evidence="3">Methyltransferase type 12</fullName>
    </submittedName>
</protein>
<evidence type="ECO:0000259" key="2">
    <source>
        <dbReference type="Pfam" id="PF08242"/>
    </source>
</evidence>
<accession>E4T577</accession>
<dbReference type="GO" id="GO:0008168">
    <property type="term" value="F:methyltransferase activity"/>
    <property type="evidence" value="ECO:0007669"/>
    <property type="project" value="UniProtKB-KW"/>
</dbReference>
<dbReference type="EMBL" id="CP002345">
    <property type="protein sequence ID" value="ADQ79871.1"/>
    <property type="molecule type" value="Genomic_DNA"/>
</dbReference>
<dbReference type="Pfam" id="PF08242">
    <property type="entry name" value="Methyltransf_12"/>
    <property type="match status" value="1"/>
</dbReference>
<dbReference type="PANTHER" id="PTHR43861:SF3">
    <property type="entry name" value="PUTATIVE (AFU_ORTHOLOGUE AFUA_2G14390)-RELATED"/>
    <property type="match status" value="1"/>
</dbReference>
<dbReference type="GO" id="GO:0032259">
    <property type="term" value="P:methylation"/>
    <property type="evidence" value="ECO:0007669"/>
    <property type="project" value="UniProtKB-KW"/>
</dbReference>
<keyword evidence="3" id="KW-0489">Methyltransferase</keyword>
<dbReference type="eggNOG" id="COG2226">
    <property type="taxonomic scope" value="Bacteria"/>
</dbReference>
<reference evidence="3 4" key="2">
    <citation type="journal article" date="2011" name="Stand. Genomic Sci.">
        <title>Complete genome sequence of Paludibacter propionicigenes type strain (WB4).</title>
        <authorList>
            <person name="Gronow S."/>
            <person name="Munk C."/>
            <person name="Lapidus A."/>
            <person name="Nolan M."/>
            <person name="Lucas S."/>
            <person name="Hammon N."/>
            <person name="Deshpande S."/>
            <person name="Cheng J.F."/>
            <person name="Tapia R."/>
            <person name="Han C."/>
            <person name="Goodwin L."/>
            <person name="Pitluck S."/>
            <person name="Liolios K."/>
            <person name="Ivanova N."/>
            <person name="Mavromatis K."/>
            <person name="Mikhailova N."/>
            <person name="Pati A."/>
            <person name="Chen A."/>
            <person name="Palaniappan K."/>
            <person name="Land M."/>
            <person name="Hauser L."/>
            <person name="Chang Y.J."/>
            <person name="Jeffries C.D."/>
            <person name="Brambilla E."/>
            <person name="Rohde M."/>
            <person name="Goker M."/>
            <person name="Detter J.C."/>
            <person name="Woyke T."/>
            <person name="Bristow J."/>
            <person name="Eisen J.A."/>
            <person name="Markowitz V."/>
            <person name="Hugenholtz P."/>
            <person name="Kyrpides N.C."/>
            <person name="Klenk H.P."/>
        </authorList>
    </citation>
    <scope>NUCLEOTIDE SEQUENCE [LARGE SCALE GENOMIC DNA]</scope>
    <source>
        <strain evidence="4">DSM 17365 / JCM 13257 / WB4</strain>
    </source>
</reference>
<name>E4T577_PALPW</name>